<evidence type="ECO:0000313" key="11">
    <source>
        <dbReference type="Proteomes" id="UP000095283"/>
    </source>
</evidence>
<feature type="domain" description="C2H2-type" evidence="10">
    <location>
        <begin position="137"/>
        <end position="165"/>
    </location>
</feature>
<feature type="domain" description="C2H2-type" evidence="10">
    <location>
        <begin position="169"/>
        <end position="199"/>
    </location>
</feature>
<keyword evidence="11" id="KW-1185">Reference proteome</keyword>
<accession>A0A1I7X3T4</accession>
<dbReference type="InterPro" id="IPR013087">
    <property type="entry name" value="Znf_C2H2_type"/>
</dbReference>
<keyword evidence="4 9" id="KW-0863">Zinc-finger</keyword>
<protein>
    <submittedName>
        <fullName evidence="12">Zinc finger protein</fullName>
    </submittedName>
</protein>
<evidence type="ECO:0000256" key="9">
    <source>
        <dbReference type="PROSITE-ProRule" id="PRU00042"/>
    </source>
</evidence>
<keyword evidence="6" id="KW-0805">Transcription regulation</keyword>
<dbReference type="PROSITE" id="PS50157">
    <property type="entry name" value="ZINC_FINGER_C2H2_2"/>
    <property type="match status" value="5"/>
</dbReference>
<feature type="domain" description="C2H2-type" evidence="10">
    <location>
        <begin position="288"/>
        <end position="317"/>
    </location>
</feature>
<dbReference type="InterPro" id="IPR036236">
    <property type="entry name" value="Znf_C2H2_sf"/>
</dbReference>
<evidence type="ECO:0000256" key="2">
    <source>
        <dbReference type="ARBA" id="ARBA00022723"/>
    </source>
</evidence>
<feature type="domain" description="C2H2-type" evidence="10">
    <location>
        <begin position="260"/>
        <end position="287"/>
    </location>
</feature>
<keyword evidence="2" id="KW-0479">Metal-binding</keyword>
<keyword evidence="8" id="KW-0539">Nucleus</keyword>
<dbReference type="FunFam" id="3.30.160.60:FF:000145">
    <property type="entry name" value="Zinc finger protein 574"/>
    <property type="match status" value="1"/>
</dbReference>
<sequence length="321" mass="37388">MSTLLSFQKRSIFSFMLSDNVYFMKTTLDDGHLTFCTNSIFKIYIASLMCEEGQYFGKSLQPLIGEDVHLSNYNICLSNPTCRCCFSETCLWKSRRTHSCESISLTDRSCKVNSTESQYHHPAGDRKKPVRLIAKRFQCTKCHKIFKTLEKAQRHEERLHGEKVAPTVFVCPHPHCNKIYSAQSQLKEHVDVVHEQLRPFACDQCEMKFGRAGGLRRHVMMVHSQIRHKCPYPNCDHPGYKCTKALAAHIRSVHTLDRPFSCLFCEKTFVRKNDLKVHEMTHSSQCEYTCEKCGSLFRRLIYLHKHEKRCIQGIKKKENQK</sequence>
<dbReference type="GO" id="GO:0006357">
    <property type="term" value="P:regulation of transcription by RNA polymerase II"/>
    <property type="evidence" value="ECO:0007669"/>
    <property type="project" value="TreeGrafter"/>
</dbReference>
<dbReference type="PANTHER" id="PTHR46179:SF13">
    <property type="entry name" value="C2H2-TYPE DOMAIN-CONTAINING PROTEIN"/>
    <property type="match status" value="1"/>
</dbReference>
<evidence type="ECO:0000256" key="8">
    <source>
        <dbReference type="ARBA" id="ARBA00023242"/>
    </source>
</evidence>
<dbReference type="WBParaSite" id="Hba_12084">
    <property type="protein sequence ID" value="Hba_12084"/>
    <property type="gene ID" value="Hba_12084"/>
</dbReference>
<evidence type="ECO:0000256" key="4">
    <source>
        <dbReference type="ARBA" id="ARBA00022771"/>
    </source>
</evidence>
<evidence type="ECO:0000256" key="6">
    <source>
        <dbReference type="ARBA" id="ARBA00023015"/>
    </source>
</evidence>
<evidence type="ECO:0000256" key="1">
    <source>
        <dbReference type="ARBA" id="ARBA00004123"/>
    </source>
</evidence>
<reference evidence="12" key="1">
    <citation type="submission" date="2016-11" db="UniProtKB">
        <authorList>
            <consortium name="WormBaseParasite"/>
        </authorList>
    </citation>
    <scope>IDENTIFICATION</scope>
</reference>
<evidence type="ECO:0000256" key="3">
    <source>
        <dbReference type="ARBA" id="ARBA00022737"/>
    </source>
</evidence>
<organism evidence="11 12">
    <name type="scientific">Heterorhabditis bacteriophora</name>
    <name type="common">Entomopathogenic nematode worm</name>
    <dbReference type="NCBI Taxonomy" id="37862"/>
    <lineage>
        <taxon>Eukaryota</taxon>
        <taxon>Metazoa</taxon>
        <taxon>Ecdysozoa</taxon>
        <taxon>Nematoda</taxon>
        <taxon>Chromadorea</taxon>
        <taxon>Rhabditida</taxon>
        <taxon>Rhabditina</taxon>
        <taxon>Rhabditomorpha</taxon>
        <taxon>Strongyloidea</taxon>
        <taxon>Heterorhabditidae</taxon>
        <taxon>Heterorhabditis</taxon>
    </lineage>
</organism>
<proteinExistence type="predicted"/>
<feature type="domain" description="C2H2-type" evidence="10">
    <location>
        <begin position="200"/>
        <end position="228"/>
    </location>
</feature>
<evidence type="ECO:0000256" key="5">
    <source>
        <dbReference type="ARBA" id="ARBA00022833"/>
    </source>
</evidence>
<dbReference type="SUPFAM" id="SSF57667">
    <property type="entry name" value="beta-beta-alpha zinc fingers"/>
    <property type="match status" value="3"/>
</dbReference>
<comment type="subcellular location">
    <subcellularLocation>
        <location evidence="1">Nucleus</location>
    </subcellularLocation>
</comment>
<keyword evidence="7" id="KW-0804">Transcription</keyword>
<dbReference type="AlphaFoldDB" id="A0A1I7X3T4"/>
<dbReference type="Gene3D" id="3.30.160.60">
    <property type="entry name" value="Classic Zinc Finger"/>
    <property type="match status" value="3"/>
</dbReference>
<dbReference type="Pfam" id="PF00096">
    <property type="entry name" value="zf-C2H2"/>
    <property type="match status" value="1"/>
</dbReference>
<dbReference type="PANTHER" id="PTHR46179">
    <property type="entry name" value="ZINC FINGER PROTEIN"/>
    <property type="match status" value="1"/>
</dbReference>
<name>A0A1I7X3T4_HETBA</name>
<evidence type="ECO:0000313" key="12">
    <source>
        <dbReference type="WBParaSite" id="Hba_12084"/>
    </source>
</evidence>
<dbReference type="GO" id="GO:0005634">
    <property type="term" value="C:nucleus"/>
    <property type="evidence" value="ECO:0007669"/>
    <property type="project" value="UniProtKB-SubCell"/>
</dbReference>
<keyword evidence="5" id="KW-0862">Zinc</keyword>
<dbReference type="InterPro" id="IPR051061">
    <property type="entry name" value="Zinc_finger_trans_reg"/>
</dbReference>
<keyword evidence="3" id="KW-0677">Repeat</keyword>
<evidence type="ECO:0000259" key="10">
    <source>
        <dbReference type="PROSITE" id="PS50157"/>
    </source>
</evidence>
<dbReference type="SMART" id="SM00355">
    <property type="entry name" value="ZnF_C2H2"/>
    <property type="match status" value="6"/>
</dbReference>
<dbReference type="PROSITE" id="PS00028">
    <property type="entry name" value="ZINC_FINGER_C2H2_1"/>
    <property type="match status" value="4"/>
</dbReference>
<evidence type="ECO:0000256" key="7">
    <source>
        <dbReference type="ARBA" id="ARBA00023163"/>
    </source>
</evidence>
<dbReference type="Proteomes" id="UP000095283">
    <property type="component" value="Unplaced"/>
</dbReference>
<dbReference type="GO" id="GO:0008270">
    <property type="term" value="F:zinc ion binding"/>
    <property type="evidence" value="ECO:0007669"/>
    <property type="project" value="UniProtKB-KW"/>
</dbReference>